<dbReference type="RefSeq" id="WP_151538061.1">
    <property type="nucleotide sequence ID" value="NZ_WBMR01000002.1"/>
</dbReference>
<evidence type="ECO:0000313" key="11">
    <source>
        <dbReference type="EMBL" id="KAB2390034.1"/>
    </source>
</evidence>
<evidence type="ECO:0000256" key="6">
    <source>
        <dbReference type="ARBA" id="ARBA00022989"/>
    </source>
</evidence>
<evidence type="ECO:0000256" key="5">
    <source>
        <dbReference type="ARBA" id="ARBA00022692"/>
    </source>
</evidence>
<keyword evidence="12" id="KW-1185">Reference proteome</keyword>
<dbReference type="PROSITE" id="PS50850">
    <property type="entry name" value="MFS"/>
    <property type="match status" value="1"/>
</dbReference>
<evidence type="ECO:0000256" key="8">
    <source>
        <dbReference type="SAM" id="MobiDB-lite"/>
    </source>
</evidence>
<feature type="transmembrane region" description="Helical" evidence="9">
    <location>
        <begin position="248"/>
        <end position="266"/>
    </location>
</feature>
<feature type="transmembrane region" description="Helical" evidence="9">
    <location>
        <begin position="352"/>
        <end position="372"/>
    </location>
</feature>
<accession>A0A6L3W5C7</accession>
<feature type="transmembrane region" description="Helical" evidence="9">
    <location>
        <begin position="378"/>
        <end position="400"/>
    </location>
</feature>
<keyword evidence="5 9" id="KW-0812">Transmembrane</keyword>
<dbReference type="InterPro" id="IPR020846">
    <property type="entry name" value="MFS_dom"/>
</dbReference>
<dbReference type="InterPro" id="IPR036259">
    <property type="entry name" value="MFS_trans_sf"/>
</dbReference>
<evidence type="ECO:0000256" key="2">
    <source>
        <dbReference type="ARBA" id="ARBA00007520"/>
    </source>
</evidence>
<dbReference type="InterPro" id="IPR011701">
    <property type="entry name" value="MFS"/>
</dbReference>
<dbReference type="SUPFAM" id="SSF103473">
    <property type="entry name" value="MFS general substrate transporter"/>
    <property type="match status" value="1"/>
</dbReference>
<reference evidence="11 12" key="1">
    <citation type="submission" date="2019-09" db="EMBL/GenBank/DDBJ databases">
        <title>Actinomadura physcomitrii sp. nov., a novel actinomycete isolated from moss [Physcomitrium sphaericum (Ludw) Fuernr].</title>
        <authorList>
            <person name="Liu C."/>
            <person name="Zhuang X."/>
        </authorList>
    </citation>
    <scope>NUCLEOTIDE SEQUENCE [LARGE SCALE GENOMIC DNA]</scope>
    <source>
        <strain evidence="11 12">CYP1-1B</strain>
    </source>
</reference>
<dbReference type="AlphaFoldDB" id="A0A6L3W5C7"/>
<evidence type="ECO:0000256" key="7">
    <source>
        <dbReference type="ARBA" id="ARBA00023136"/>
    </source>
</evidence>
<dbReference type="EMBL" id="WBMR01000002">
    <property type="protein sequence ID" value="KAB2390034.1"/>
    <property type="molecule type" value="Genomic_DNA"/>
</dbReference>
<gene>
    <name evidence="11" type="ORF">F9B16_01965</name>
</gene>
<protein>
    <submittedName>
        <fullName evidence="11">MFS transporter</fullName>
    </submittedName>
</protein>
<name>A0A6L3W5C7_9ACTN</name>
<keyword evidence="6 9" id="KW-1133">Transmembrane helix</keyword>
<feature type="transmembrane region" description="Helical" evidence="9">
    <location>
        <begin position="321"/>
        <end position="340"/>
    </location>
</feature>
<evidence type="ECO:0000256" key="3">
    <source>
        <dbReference type="ARBA" id="ARBA00022448"/>
    </source>
</evidence>
<feature type="region of interest" description="Disordered" evidence="8">
    <location>
        <begin position="511"/>
        <end position="547"/>
    </location>
</feature>
<evidence type="ECO:0000256" key="4">
    <source>
        <dbReference type="ARBA" id="ARBA00022475"/>
    </source>
</evidence>
<comment type="similarity">
    <text evidence="2">Belongs to the major facilitator superfamily. TCR/Tet family.</text>
</comment>
<evidence type="ECO:0000313" key="12">
    <source>
        <dbReference type="Proteomes" id="UP000483004"/>
    </source>
</evidence>
<feature type="transmembrane region" description="Helical" evidence="9">
    <location>
        <begin position="287"/>
        <end position="309"/>
    </location>
</feature>
<dbReference type="Pfam" id="PF07690">
    <property type="entry name" value="MFS_1"/>
    <property type="match status" value="1"/>
</dbReference>
<keyword evidence="7 9" id="KW-0472">Membrane</keyword>
<dbReference type="GO" id="GO:0022857">
    <property type="term" value="F:transmembrane transporter activity"/>
    <property type="evidence" value="ECO:0007669"/>
    <property type="project" value="InterPro"/>
</dbReference>
<feature type="transmembrane region" description="Helical" evidence="9">
    <location>
        <begin position="482"/>
        <end position="501"/>
    </location>
</feature>
<dbReference type="PANTHER" id="PTHR23501:SF197">
    <property type="entry name" value="COMD"/>
    <property type="match status" value="1"/>
</dbReference>
<feature type="domain" description="Major facilitator superfamily (MFS) profile" evidence="10">
    <location>
        <begin position="29"/>
        <end position="505"/>
    </location>
</feature>
<evidence type="ECO:0000259" key="10">
    <source>
        <dbReference type="PROSITE" id="PS50850"/>
    </source>
</evidence>
<dbReference type="PANTHER" id="PTHR23501">
    <property type="entry name" value="MAJOR FACILITATOR SUPERFAMILY"/>
    <property type="match status" value="1"/>
</dbReference>
<comment type="caution">
    <text evidence="11">The sequence shown here is derived from an EMBL/GenBank/DDBJ whole genome shotgun (WGS) entry which is preliminary data.</text>
</comment>
<organism evidence="11 12">
    <name type="scientific">Actinomadura montaniterrae</name>
    <dbReference type="NCBI Taxonomy" id="1803903"/>
    <lineage>
        <taxon>Bacteria</taxon>
        <taxon>Bacillati</taxon>
        <taxon>Actinomycetota</taxon>
        <taxon>Actinomycetes</taxon>
        <taxon>Streptosporangiales</taxon>
        <taxon>Thermomonosporaceae</taxon>
        <taxon>Actinomadura</taxon>
    </lineage>
</organism>
<feature type="transmembrane region" description="Helical" evidence="9">
    <location>
        <begin position="185"/>
        <end position="205"/>
    </location>
</feature>
<dbReference type="FunFam" id="1.20.1720.10:FF:000004">
    <property type="entry name" value="EmrB/QacA family drug resistance transporter"/>
    <property type="match status" value="1"/>
</dbReference>
<feature type="transmembrane region" description="Helical" evidence="9">
    <location>
        <begin position="412"/>
        <end position="436"/>
    </location>
</feature>
<keyword evidence="3" id="KW-0813">Transport</keyword>
<dbReference type="OrthoDB" id="4082704at2"/>
<comment type="subcellular location">
    <subcellularLocation>
        <location evidence="1">Cell membrane</location>
        <topology evidence="1">Multi-pass membrane protein</topology>
    </subcellularLocation>
</comment>
<dbReference type="GO" id="GO:0005886">
    <property type="term" value="C:plasma membrane"/>
    <property type="evidence" value="ECO:0007669"/>
    <property type="project" value="UniProtKB-SubCell"/>
</dbReference>
<dbReference type="Gene3D" id="1.20.1250.20">
    <property type="entry name" value="MFS general substrate transporter like domains"/>
    <property type="match status" value="1"/>
</dbReference>
<feature type="transmembrane region" description="Helical" evidence="9">
    <location>
        <begin position="67"/>
        <end position="85"/>
    </location>
</feature>
<dbReference type="Proteomes" id="UP000483004">
    <property type="component" value="Unassembled WGS sequence"/>
</dbReference>
<feature type="transmembrane region" description="Helical" evidence="9">
    <location>
        <begin position="217"/>
        <end position="236"/>
    </location>
</feature>
<keyword evidence="4" id="KW-1003">Cell membrane</keyword>
<proteinExistence type="inferred from homology"/>
<sequence>MNAKAPAGEEVRADRPLPPGMTELRVLLFSIGMMLTMVLALLDQSIVAAAAPQILTDLHPVGGVGQFPWLITAYMLAATTAQPLYGRLSDNLGPKRIYLGALAVFLLGSVLCAFAQSMPQLIAFRAVQGLGGGGLMSMGLIVMATLYPPKERGTGAGIGGLLIALSLVAGPPLGSWLSDRFSWRWIFYVNLPICVGAFVLIALSLRLAPPRGPRRGLDLIGAALIGAGASGLLLAAKEAGEPHVSASGLLVPGAVGLALTVAFVVRQATTAEPLISLSVFRDPVFRLLAPLQFIGGFALLTLPMFVVTYLRVIRNDTAGSVVVHIVPMAIGIALVFLVWGRVLARTGRCKPVLVATTLISAAAAALAALLPIDTDPLFLDGCLVLLGVGVGGVTQVALFATQAAAPPERLGVITTAARFATTLGSAVGSAVLGAILNTRFASALSGTRVGATDEDALFEHLRTASGPVRDRLVHAYAAASDAVFVTSAVMIALAVLLAVLVRDIRVNVAEPDAREPDACEPDAPAADVPAADAPAPNVAEPDSAPHL</sequence>
<evidence type="ECO:0000256" key="1">
    <source>
        <dbReference type="ARBA" id="ARBA00004651"/>
    </source>
</evidence>
<feature type="transmembrane region" description="Helical" evidence="9">
    <location>
        <begin position="26"/>
        <end position="47"/>
    </location>
</feature>
<feature type="compositionally biased region" description="Low complexity" evidence="8">
    <location>
        <begin position="521"/>
        <end position="547"/>
    </location>
</feature>
<evidence type="ECO:0000256" key="9">
    <source>
        <dbReference type="SAM" id="Phobius"/>
    </source>
</evidence>
<feature type="transmembrane region" description="Helical" evidence="9">
    <location>
        <begin position="97"/>
        <end position="116"/>
    </location>
</feature>
<feature type="transmembrane region" description="Helical" evidence="9">
    <location>
        <begin position="122"/>
        <end position="147"/>
    </location>
</feature>
<feature type="transmembrane region" description="Helical" evidence="9">
    <location>
        <begin position="154"/>
        <end position="173"/>
    </location>
</feature>